<evidence type="ECO:0000256" key="1">
    <source>
        <dbReference type="SAM" id="MobiDB-lite"/>
    </source>
</evidence>
<protein>
    <submittedName>
        <fullName evidence="2">Uncharacterized protein</fullName>
    </submittedName>
</protein>
<sequence length="277" mass="29142">MRTLLNPAVLNPPIGSKHLPLTNVTYLRRMIMNMPIKQTVTNGRRNFNNTILSSLSNAALKKNTAQSQSIRIPLLIASLTLVGCGGGGGDGGASTPNPSPSTPAVTAPVTSTPVTSTPVTSTPATSTPATSTPVASAPVTPPSVVSSPVTVAINPAPTPVNAVISNGPQAYKMDELVIPDGFDYNSVDQFDLNIDISNISTDRSFVSVYSRFTTRTDSTYKPDYSSKVIGGPLDNGTFTSNFSAPLSEDILLIEIWFYDGQAPLQQVVASDGSQITW</sequence>
<evidence type="ECO:0000313" key="3">
    <source>
        <dbReference type="Proteomes" id="UP000009100"/>
    </source>
</evidence>
<feature type="region of interest" description="Disordered" evidence="1">
    <location>
        <begin position="89"/>
        <end position="141"/>
    </location>
</feature>
<reference evidence="2 3" key="1">
    <citation type="submission" date="2009-02" db="EMBL/GenBank/DDBJ databases">
        <title>Vibrio splendidus str. LGP32 complete genome.</title>
        <authorList>
            <person name="Mazel D."/>
            <person name="Le Roux F."/>
        </authorList>
    </citation>
    <scope>NUCLEOTIDE SEQUENCE [LARGE SCALE GENOMIC DNA]</scope>
    <source>
        <strain evidence="2 3">LGP32</strain>
    </source>
</reference>
<dbReference type="Proteomes" id="UP000009100">
    <property type="component" value="Chromosome 2"/>
</dbReference>
<organism evidence="2 3">
    <name type="scientific">Vibrio atlanticus (strain LGP32)</name>
    <name type="common">Vibrio splendidus (strain Mel32)</name>
    <dbReference type="NCBI Taxonomy" id="575788"/>
    <lineage>
        <taxon>Bacteria</taxon>
        <taxon>Pseudomonadati</taxon>
        <taxon>Pseudomonadota</taxon>
        <taxon>Gammaproteobacteria</taxon>
        <taxon>Vibrionales</taxon>
        <taxon>Vibrionaceae</taxon>
        <taxon>Vibrio</taxon>
    </lineage>
</organism>
<dbReference type="KEGG" id="vsp:VS_II0486"/>
<dbReference type="HOGENOM" id="CLU_087631_0_0_6"/>
<dbReference type="EMBL" id="FM954973">
    <property type="protein sequence ID" value="CAV26017.1"/>
    <property type="molecule type" value="Genomic_DNA"/>
</dbReference>
<proteinExistence type="predicted"/>
<accession>B7VRA1</accession>
<feature type="compositionally biased region" description="Low complexity" evidence="1">
    <location>
        <begin position="102"/>
        <end position="141"/>
    </location>
</feature>
<gene>
    <name evidence="2" type="ordered locus">VS_II0486</name>
</gene>
<dbReference type="eggNOG" id="ENOG5032S51">
    <property type="taxonomic scope" value="Bacteria"/>
</dbReference>
<dbReference type="AlphaFoldDB" id="B7VRA1"/>
<evidence type="ECO:0000313" key="2">
    <source>
        <dbReference type="EMBL" id="CAV26017.1"/>
    </source>
</evidence>
<dbReference type="STRING" id="575788.VS_II0486"/>
<name>B7VRA1_VIBA3</name>